<gene>
    <name evidence="14" type="ORF">LSAT_V11C400203980</name>
</gene>
<comment type="pathway">
    <text evidence="4">Protein modification; protein glycosylation.</text>
</comment>
<evidence type="ECO:0000256" key="12">
    <source>
        <dbReference type="ARBA" id="ARBA00023136"/>
    </source>
</evidence>
<evidence type="ECO:0000256" key="9">
    <source>
        <dbReference type="ARBA" id="ARBA00022723"/>
    </source>
</evidence>
<keyword evidence="8" id="KW-0812">Transmembrane</keyword>
<evidence type="ECO:0000313" key="15">
    <source>
        <dbReference type="Proteomes" id="UP000235145"/>
    </source>
</evidence>
<keyword evidence="11" id="KW-1133">Transmembrane helix</keyword>
<comment type="similarity">
    <text evidence="5">Belongs to the STT3 family.</text>
</comment>
<evidence type="ECO:0000256" key="1">
    <source>
        <dbReference type="ARBA" id="ARBA00001936"/>
    </source>
</evidence>
<organism evidence="14 15">
    <name type="scientific">Lactuca sativa</name>
    <name type="common">Garden lettuce</name>
    <dbReference type="NCBI Taxonomy" id="4236"/>
    <lineage>
        <taxon>Eukaryota</taxon>
        <taxon>Viridiplantae</taxon>
        <taxon>Streptophyta</taxon>
        <taxon>Embryophyta</taxon>
        <taxon>Tracheophyta</taxon>
        <taxon>Spermatophyta</taxon>
        <taxon>Magnoliopsida</taxon>
        <taxon>eudicotyledons</taxon>
        <taxon>Gunneridae</taxon>
        <taxon>Pentapetalae</taxon>
        <taxon>asterids</taxon>
        <taxon>campanulids</taxon>
        <taxon>Asterales</taxon>
        <taxon>Asteraceae</taxon>
        <taxon>Cichorioideae</taxon>
        <taxon>Cichorieae</taxon>
        <taxon>Lactucinae</taxon>
        <taxon>Lactuca</taxon>
    </lineage>
</organism>
<dbReference type="GO" id="GO:0012505">
    <property type="term" value="C:endomembrane system"/>
    <property type="evidence" value="ECO:0007669"/>
    <property type="project" value="UniProtKB-SubCell"/>
</dbReference>
<dbReference type="EMBL" id="NBSK02000004">
    <property type="protein sequence ID" value="KAJ0210466.1"/>
    <property type="molecule type" value="Genomic_DNA"/>
</dbReference>
<evidence type="ECO:0000256" key="5">
    <source>
        <dbReference type="ARBA" id="ARBA00010810"/>
    </source>
</evidence>
<evidence type="ECO:0000256" key="7">
    <source>
        <dbReference type="ARBA" id="ARBA00022679"/>
    </source>
</evidence>
<protein>
    <submittedName>
        <fullName evidence="14">Uncharacterized protein</fullName>
    </submittedName>
</protein>
<reference evidence="14 15" key="1">
    <citation type="journal article" date="2017" name="Nat. Commun.">
        <title>Genome assembly with in vitro proximity ligation data and whole-genome triplication in lettuce.</title>
        <authorList>
            <person name="Reyes-Chin-Wo S."/>
            <person name="Wang Z."/>
            <person name="Yang X."/>
            <person name="Kozik A."/>
            <person name="Arikit S."/>
            <person name="Song C."/>
            <person name="Xia L."/>
            <person name="Froenicke L."/>
            <person name="Lavelle D.O."/>
            <person name="Truco M.J."/>
            <person name="Xia R."/>
            <person name="Zhu S."/>
            <person name="Xu C."/>
            <person name="Xu H."/>
            <person name="Xu X."/>
            <person name="Cox K."/>
            <person name="Korf I."/>
            <person name="Meyers B.C."/>
            <person name="Michelmore R.W."/>
        </authorList>
    </citation>
    <scope>NUCLEOTIDE SEQUENCE [LARGE SCALE GENOMIC DNA]</scope>
    <source>
        <strain evidence="15">cv. Salinas</strain>
        <tissue evidence="14">Seedlings</tissue>
    </source>
</reference>
<evidence type="ECO:0000256" key="3">
    <source>
        <dbReference type="ARBA" id="ARBA00004127"/>
    </source>
</evidence>
<comment type="cofactor">
    <cofactor evidence="1">
        <name>Mn(2+)</name>
        <dbReference type="ChEBI" id="CHEBI:29035"/>
    </cofactor>
</comment>
<proteinExistence type="inferred from homology"/>
<dbReference type="AlphaFoldDB" id="A0A9R1VQ61"/>
<keyword evidence="15" id="KW-1185">Reference proteome</keyword>
<comment type="caution">
    <text evidence="14">The sequence shown here is derived from an EMBL/GenBank/DDBJ whole genome shotgun (WGS) entry which is preliminary data.</text>
</comment>
<dbReference type="GO" id="GO:0004576">
    <property type="term" value="F:oligosaccharyl transferase activity"/>
    <property type="evidence" value="ECO:0007669"/>
    <property type="project" value="InterPro"/>
</dbReference>
<sequence length="87" mass="10107">MGGGIFPHMKEPDYLVCLSTLSQYQIGSHATPTMLNPLMYKLSYFRFVETDGGRGYDRVRKTVIGKKHFKLTHFIPAFEYIFHLPHQ</sequence>
<keyword evidence="9" id="KW-0479">Metal-binding</keyword>
<dbReference type="PANTHER" id="PTHR13872">
    <property type="entry name" value="DOLICHYL-DIPHOSPHOOLIGOSACCHARIDE--PROTEIN GLYCOSYLTRANSFERASE SUBUNIT"/>
    <property type="match status" value="1"/>
</dbReference>
<evidence type="ECO:0000256" key="4">
    <source>
        <dbReference type="ARBA" id="ARBA00004922"/>
    </source>
</evidence>
<dbReference type="PANTHER" id="PTHR13872:SF48">
    <property type="entry name" value="DOLICHYL-DIPHOSPHOOLIGOSACCHARIDE--PROTEIN GLYCOSYLTRANSFERASE SUBUNIT STT3A"/>
    <property type="match status" value="1"/>
</dbReference>
<evidence type="ECO:0000256" key="13">
    <source>
        <dbReference type="ARBA" id="ARBA00023211"/>
    </source>
</evidence>
<evidence type="ECO:0000256" key="2">
    <source>
        <dbReference type="ARBA" id="ARBA00001946"/>
    </source>
</evidence>
<name>A0A9R1VQ61_LACSA</name>
<evidence type="ECO:0000256" key="11">
    <source>
        <dbReference type="ARBA" id="ARBA00022989"/>
    </source>
</evidence>
<accession>A0A9R1VQ61</accession>
<dbReference type="InterPro" id="IPR003674">
    <property type="entry name" value="Oligo_trans_STT3"/>
</dbReference>
<dbReference type="GO" id="GO:0016020">
    <property type="term" value="C:membrane"/>
    <property type="evidence" value="ECO:0007669"/>
    <property type="project" value="InterPro"/>
</dbReference>
<evidence type="ECO:0000313" key="14">
    <source>
        <dbReference type="EMBL" id="KAJ0210466.1"/>
    </source>
</evidence>
<comment type="cofactor">
    <cofactor evidence="2">
        <name>Mg(2+)</name>
        <dbReference type="ChEBI" id="CHEBI:18420"/>
    </cofactor>
</comment>
<evidence type="ECO:0000256" key="6">
    <source>
        <dbReference type="ARBA" id="ARBA00022676"/>
    </source>
</evidence>
<keyword evidence="12" id="KW-0472">Membrane</keyword>
<evidence type="ECO:0000256" key="8">
    <source>
        <dbReference type="ARBA" id="ARBA00022692"/>
    </source>
</evidence>
<dbReference type="Proteomes" id="UP000235145">
    <property type="component" value="Unassembled WGS sequence"/>
</dbReference>
<keyword evidence="7" id="KW-0808">Transferase</keyword>
<keyword evidence="13" id="KW-0464">Manganese</keyword>
<dbReference type="GO" id="GO:0046872">
    <property type="term" value="F:metal ion binding"/>
    <property type="evidence" value="ECO:0007669"/>
    <property type="project" value="UniProtKB-KW"/>
</dbReference>
<keyword evidence="10" id="KW-0460">Magnesium</keyword>
<comment type="subcellular location">
    <subcellularLocation>
        <location evidence="3">Endomembrane system</location>
        <topology evidence="3">Multi-pass membrane protein</topology>
    </subcellularLocation>
</comment>
<keyword evidence="6" id="KW-0328">Glycosyltransferase</keyword>
<evidence type="ECO:0000256" key="10">
    <source>
        <dbReference type="ARBA" id="ARBA00022842"/>
    </source>
</evidence>